<dbReference type="FunFam" id="3.40.50.10190:FF:000011">
    <property type="entry name" value="DNA repair protein REV1"/>
    <property type="match status" value="1"/>
</dbReference>
<feature type="domain" description="BRCT" evidence="15">
    <location>
        <begin position="62"/>
        <end position="149"/>
    </location>
</feature>
<proteinExistence type="inferred from homology"/>
<evidence type="ECO:0000256" key="11">
    <source>
        <dbReference type="ARBA" id="ARBA00023125"/>
    </source>
</evidence>
<dbReference type="Gene3D" id="1.20.58.1280">
    <property type="entry name" value="DNA repair protein Rev1, C-terminal domain"/>
    <property type="match status" value="1"/>
</dbReference>
<dbReference type="Gene3D" id="6.10.250.1490">
    <property type="match status" value="1"/>
</dbReference>
<feature type="compositionally biased region" description="Polar residues" evidence="14">
    <location>
        <begin position="580"/>
        <end position="599"/>
    </location>
</feature>
<dbReference type="InterPro" id="IPR036775">
    <property type="entry name" value="DNA_pol_Y-fam_lit_finger_sf"/>
</dbReference>
<dbReference type="InterPro" id="IPR001126">
    <property type="entry name" value="UmuC"/>
</dbReference>
<comment type="subcellular location">
    <subcellularLocation>
        <location evidence="2">Nucleus</location>
    </subcellularLocation>
</comment>
<reference evidence="17 18" key="1">
    <citation type="journal article" date="2021" name="Elife">
        <title>Chloroplast acquisition without the gene transfer in kleptoplastic sea slugs, Plakobranchus ocellatus.</title>
        <authorList>
            <person name="Maeda T."/>
            <person name="Takahashi S."/>
            <person name="Yoshida T."/>
            <person name="Shimamura S."/>
            <person name="Takaki Y."/>
            <person name="Nagai Y."/>
            <person name="Toyoda A."/>
            <person name="Suzuki Y."/>
            <person name="Arimoto A."/>
            <person name="Ishii H."/>
            <person name="Satoh N."/>
            <person name="Nishiyama T."/>
            <person name="Hasebe M."/>
            <person name="Maruyama T."/>
            <person name="Minagawa J."/>
            <person name="Obokata J."/>
            <person name="Shigenobu S."/>
        </authorList>
    </citation>
    <scope>NUCLEOTIDE SEQUENCE [LARGE SCALE GENOMIC DNA]</scope>
</reference>
<dbReference type="SMART" id="SM00292">
    <property type="entry name" value="BRCT"/>
    <property type="match status" value="1"/>
</dbReference>
<dbReference type="PROSITE" id="PS50173">
    <property type="entry name" value="UMUC"/>
    <property type="match status" value="2"/>
</dbReference>
<sequence length="1563" mass="170471">MDRRTRFSSSRSGRSDAKQAEGRGQTKRGRGGDDDGWGGFRNYMDAKKSKLNDQFDEDNKGKTSAIFTGVYIYVNGYTRPSSDELRRIMQRHGGRYETYLSKTRVTHIIASNLPNSKFKMAKTMPIVKPAWITDSVDAGKRLSHVPYLLLGNQSKLQPGLKSFPSVSSLPRSSSTASSSASLEDVAVPMVTASSHQHLASTTAEKDSLDDKEKFCAGAYSDTPAQVKAQIHEEIDYLHNNGKKNLTNAMGVFNCITETIDEDHAPATKFSNLKEKQNLQTSTLDNALSKTVEPVYGTAHHAVEKDDENDSEPEDDIVYNSDGDDNEIVYNSEDDTTSASRLDTKLGSGAKTSSHPFKRSRVYSLRKRKISKSGSFDSTKSDASSCDGFSDCFPAEQTSSSQAKSNVNSPLMKSGFPSLKNKFVKMESTKAHIPSPVLRPIAGSLTAKHYDLSSDSSEKCPDHTTFVSNSVKAAGILKHVSSVDFKSHNDAANISPIKSCSGEMPTPERNFRPESSVFNSTPKDRTECRPVLNVQKYGVKPLPDVSSKYDLELLSDRSPEKSTAQQSSSIGSKTLTKLESFSSAKKSSNEPSLNFSSKQVPTPPLVSNPEKSTAHQPSDVPSKDETKSASAQSPGKTTAQGSSSLSSWSHQKPPGAIARAGDKGFLEEFYSNSRLHHLSTWGAEFKAYVSEIQRAGALSFPGREKLRQAHVETMTRMGLSETLESARHARPGRVIMHIDMDCFFVSVGLLSRSDLIGKPVAVTHSKGQGGKSNPASDLAWEQAEWRKLKDGKLKGEKHAKNTGTLDDDDGGGPNILLAKLATRKAKPNGQYEVVESDARKFIEDQPVSDLPGVGYSMTRKLSKLNVQTCGQLQHIPVSTLRREFGPKTGEGLHRFSLGQDDRPVKGDKQRKSVSAEVNYGIRFSKDLDALIFLKELSGEVKRRMDAIQVKGRSITLKLMIRRPDAPAETAKFLGHGICNTINKSSNLPMGTNDEDLISREVISLYKSQRIVAADVRGIGIQINKLEGSTPISHTTSNVKGHQSILNFAVPSCSKTNVSKTGPSEQSAHQEAFTNAPEKTITKGSSRTVTSRLIPGSTKPLTPSLFSSASLSTSSSSSNNFTTMKNENGTHGNPLNEKEKTFAPSPQSSVSNSFGLTDSNATSGAYFKSDQNDSVSHTAGTSREPVSSTIRTLLGPDRPGPSKGSSDQVSMPGPSTSRSEQQSEDFAYLTLSQIDSDILKELPEDIAQEVLASLTHQRQKQDRQQTDPHGNTTEADVQNNIEGYSNSRQTSAQIMTGAENQALPSLSQLNMSCFEALPVHLQEEIRAEYAWQEKKASEKCRLNVADNYFTRLTSPHKDQRNRGGSVAVRGGRGKRGRPPGKKKLNCTSRRVKGSDTFRQISKALASSNDHDVIVCKGFDENTNDGVILVEEGNREEVPDEKSSGSVCPVIHKAVGQPRVTSGVKPKVKVQPASLCGAVCLGDVRLLLKEWLSSGPEPEAEDLDLVIDYLTALIDQRNLELTFTLVKLIHRHSIKSEHRAWRESLQNLLNLIQGLVCAAYGACLKL</sequence>
<dbReference type="GO" id="GO:0017125">
    <property type="term" value="F:deoxycytidyl transferase activity"/>
    <property type="evidence" value="ECO:0007669"/>
    <property type="project" value="TreeGrafter"/>
</dbReference>
<dbReference type="PANTHER" id="PTHR45990:SF1">
    <property type="entry name" value="DNA REPAIR PROTEIN REV1"/>
    <property type="match status" value="1"/>
</dbReference>
<evidence type="ECO:0000259" key="16">
    <source>
        <dbReference type="PROSITE" id="PS50173"/>
    </source>
</evidence>
<dbReference type="GO" id="GO:0003887">
    <property type="term" value="F:DNA-directed DNA polymerase activity"/>
    <property type="evidence" value="ECO:0007669"/>
    <property type="project" value="InterPro"/>
</dbReference>
<comment type="similarity">
    <text evidence="3">Belongs to the DNA polymerase type-Y family.</text>
</comment>
<evidence type="ECO:0000256" key="14">
    <source>
        <dbReference type="SAM" id="MobiDB-lite"/>
    </source>
</evidence>
<keyword evidence="8" id="KW-0479">Metal-binding</keyword>
<dbReference type="PANTHER" id="PTHR45990">
    <property type="entry name" value="DNA REPAIR PROTEIN REV1"/>
    <property type="match status" value="1"/>
</dbReference>
<dbReference type="PROSITE" id="PS50172">
    <property type="entry name" value="BRCT"/>
    <property type="match status" value="1"/>
</dbReference>
<feature type="compositionally biased region" description="Polar residues" evidence="14">
    <location>
        <begin position="1121"/>
        <end position="1131"/>
    </location>
</feature>
<dbReference type="SUPFAM" id="SSF100879">
    <property type="entry name" value="Lesion bypass DNA polymerase (Y-family), little finger domain"/>
    <property type="match status" value="1"/>
</dbReference>
<evidence type="ECO:0000256" key="8">
    <source>
        <dbReference type="ARBA" id="ARBA00022723"/>
    </source>
</evidence>
<feature type="compositionally biased region" description="Polar residues" evidence="14">
    <location>
        <begin position="1265"/>
        <end position="1278"/>
    </location>
</feature>
<feature type="region of interest" description="Disordered" evidence="14">
    <location>
        <begin position="580"/>
        <end position="656"/>
    </location>
</feature>
<dbReference type="GO" id="GO:0003684">
    <property type="term" value="F:damaged DNA binding"/>
    <property type="evidence" value="ECO:0007669"/>
    <property type="project" value="InterPro"/>
</dbReference>
<evidence type="ECO:0000256" key="9">
    <source>
        <dbReference type="ARBA" id="ARBA00022763"/>
    </source>
</evidence>
<feature type="compositionally biased region" description="Polar residues" evidence="14">
    <location>
        <begin position="1053"/>
        <end position="1071"/>
    </location>
</feature>
<keyword evidence="18" id="KW-1185">Reference proteome</keyword>
<feature type="region of interest" description="Disordered" evidence="14">
    <location>
        <begin position="887"/>
        <end position="910"/>
    </location>
</feature>
<feature type="compositionally biased region" description="Low complexity" evidence="14">
    <location>
        <begin position="1102"/>
        <end position="1120"/>
    </location>
</feature>
<keyword evidence="6" id="KW-0808">Transferase</keyword>
<dbReference type="GO" id="GO:0042276">
    <property type="term" value="P:error-prone translesion synthesis"/>
    <property type="evidence" value="ECO:0007669"/>
    <property type="project" value="TreeGrafter"/>
</dbReference>
<evidence type="ECO:0000256" key="3">
    <source>
        <dbReference type="ARBA" id="ARBA00010945"/>
    </source>
</evidence>
<dbReference type="SUPFAM" id="SSF56672">
    <property type="entry name" value="DNA/RNA polymerases"/>
    <property type="match status" value="1"/>
</dbReference>
<feature type="compositionally biased region" description="Polar residues" evidence="14">
    <location>
        <begin position="1142"/>
        <end position="1161"/>
    </location>
</feature>
<dbReference type="InterPro" id="IPR031991">
    <property type="entry name" value="Rev1_C"/>
</dbReference>
<dbReference type="Pfam" id="PF00533">
    <property type="entry name" value="BRCT"/>
    <property type="match status" value="1"/>
</dbReference>
<dbReference type="InterPro" id="IPR038401">
    <property type="entry name" value="Rev1_C_sf"/>
</dbReference>
<feature type="region of interest" description="Disordered" evidence="14">
    <location>
        <begin position="1352"/>
        <end position="1383"/>
    </location>
</feature>
<dbReference type="GO" id="GO:0070987">
    <property type="term" value="P:error-free translesion synthesis"/>
    <property type="evidence" value="ECO:0007669"/>
    <property type="project" value="TreeGrafter"/>
</dbReference>
<keyword evidence="11" id="KW-0238">DNA-binding</keyword>
<dbReference type="Gene3D" id="3.30.70.270">
    <property type="match status" value="2"/>
</dbReference>
<gene>
    <name evidence="17" type="ORF">ElyMa_006955200</name>
</gene>
<feature type="domain" description="UmuC" evidence="16">
    <location>
        <begin position="734"/>
        <end position="768"/>
    </location>
</feature>
<protein>
    <recommendedName>
        <fullName evidence="4">DNA repair protein REV1</fullName>
    </recommendedName>
</protein>
<name>A0AAV4JJS9_9GAST</name>
<evidence type="ECO:0000256" key="5">
    <source>
        <dbReference type="ARBA" id="ARBA00022634"/>
    </source>
</evidence>
<comment type="cofactor">
    <cofactor evidence="1">
        <name>Mg(2+)</name>
        <dbReference type="ChEBI" id="CHEBI:18420"/>
    </cofactor>
</comment>
<keyword evidence="9" id="KW-0227">DNA damage</keyword>
<evidence type="ECO:0000256" key="6">
    <source>
        <dbReference type="ARBA" id="ARBA00022679"/>
    </source>
</evidence>
<evidence type="ECO:0000256" key="10">
    <source>
        <dbReference type="ARBA" id="ARBA00022842"/>
    </source>
</evidence>
<dbReference type="InterPro" id="IPR036420">
    <property type="entry name" value="BRCT_dom_sf"/>
</dbReference>
<feature type="region of interest" description="Disordered" evidence="14">
    <location>
        <begin position="301"/>
        <end position="358"/>
    </location>
</feature>
<evidence type="ECO:0000256" key="1">
    <source>
        <dbReference type="ARBA" id="ARBA00001946"/>
    </source>
</evidence>
<keyword evidence="7" id="KW-0548">Nucleotidyltransferase</keyword>
<feature type="domain" description="UmuC" evidence="16">
    <location>
        <begin position="809"/>
        <end position="853"/>
    </location>
</feature>
<feature type="compositionally biased region" description="Polar residues" evidence="14">
    <location>
        <begin position="1170"/>
        <end position="1189"/>
    </location>
</feature>
<dbReference type="GO" id="GO:0005634">
    <property type="term" value="C:nucleus"/>
    <property type="evidence" value="ECO:0007669"/>
    <property type="project" value="UniProtKB-SubCell"/>
</dbReference>
<feature type="compositionally biased region" description="Polar residues" evidence="14">
    <location>
        <begin position="1080"/>
        <end position="1089"/>
    </location>
</feature>
<dbReference type="Proteomes" id="UP000762676">
    <property type="component" value="Unassembled WGS sequence"/>
</dbReference>
<keyword evidence="5" id="KW-0237">DNA synthesis</keyword>
<evidence type="ECO:0000256" key="7">
    <source>
        <dbReference type="ARBA" id="ARBA00022695"/>
    </source>
</evidence>
<dbReference type="GO" id="GO:0046872">
    <property type="term" value="F:metal ion binding"/>
    <property type="evidence" value="ECO:0007669"/>
    <property type="project" value="UniProtKB-KW"/>
</dbReference>
<accession>A0AAV4JJS9</accession>
<feature type="region of interest" description="Disordered" evidence="14">
    <location>
        <begin position="1053"/>
        <end position="1222"/>
    </location>
</feature>
<dbReference type="InterPro" id="IPR043502">
    <property type="entry name" value="DNA/RNA_pol_sf"/>
</dbReference>
<dbReference type="EMBL" id="BMAT01013903">
    <property type="protein sequence ID" value="GFS22591.1"/>
    <property type="molecule type" value="Genomic_DNA"/>
</dbReference>
<dbReference type="Pfam" id="PF21999">
    <property type="entry name" value="IMS_HHH_1"/>
    <property type="match status" value="1"/>
</dbReference>
<evidence type="ECO:0000256" key="2">
    <source>
        <dbReference type="ARBA" id="ARBA00004123"/>
    </source>
</evidence>
<feature type="compositionally biased region" description="Acidic residues" evidence="14">
    <location>
        <begin position="304"/>
        <end position="335"/>
    </location>
</feature>
<feature type="compositionally biased region" description="Polar residues" evidence="14">
    <location>
        <begin position="627"/>
        <end position="640"/>
    </location>
</feature>
<evidence type="ECO:0000256" key="13">
    <source>
        <dbReference type="ARBA" id="ARBA00023242"/>
    </source>
</evidence>
<dbReference type="Gene3D" id="3.40.50.10190">
    <property type="entry name" value="BRCT domain"/>
    <property type="match status" value="1"/>
</dbReference>
<dbReference type="InterPro" id="IPR001357">
    <property type="entry name" value="BRCT_dom"/>
</dbReference>
<keyword evidence="10" id="KW-0460">Magnesium</keyword>
<feature type="region of interest" description="Disordered" evidence="14">
    <location>
        <begin position="493"/>
        <end position="524"/>
    </location>
</feature>
<dbReference type="Gene3D" id="1.10.150.20">
    <property type="entry name" value="5' to 3' exonuclease, C-terminal subdomain"/>
    <property type="match status" value="1"/>
</dbReference>
<dbReference type="FunFam" id="3.30.1490.100:FF:000001">
    <property type="entry name" value="DNA repair protein REV1"/>
    <property type="match status" value="1"/>
</dbReference>
<evidence type="ECO:0000256" key="12">
    <source>
        <dbReference type="ARBA" id="ARBA00023204"/>
    </source>
</evidence>
<feature type="compositionally biased region" description="Basic residues" evidence="14">
    <location>
        <begin position="1369"/>
        <end position="1382"/>
    </location>
</feature>
<feature type="compositionally biased region" description="Polar residues" evidence="14">
    <location>
        <begin position="1201"/>
        <end position="1218"/>
    </location>
</feature>
<evidence type="ECO:0000313" key="18">
    <source>
        <dbReference type="Proteomes" id="UP000762676"/>
    </source>
</evidence>
<evidence type="ECO:0000259" key="15">
    <source>
        <dbReference type="PROSITE" id="PS50172"/>
    </source>
</evidence>
<dbReference type="GO" id="GO:0006281">
    <property type="term" value="P:DNA repair"/>
    <property type="evidence" value="ECO:0007669"/>
    <property type="project" value="UniProtKB-KW"/>
</dbReference>
<feature type="region of interest" description="Disordered" evidence="14">
    <location>
        <begin position="1253"/>
        <end position="1278"/>
    </location>
</feature>
<feature type="region of interest" description="Disordered" evidence="14">
    <location>
        <begin position="1"/>
        <end position="40"/>
    </location>
</feature>
<dbReference type="Gene3D" id="3.30.1490.100">
    <property type="entry name" value="DNA polymerase, Y-family, little finger domain"/>
    <property type="match status" value="1"/>
</dbReference>
<keyword evidence="12" id="KW-0234">DNA repair</keyword>
<evidence type="ECO:0000313" key="17">
    <source>
        <dbReference type="EMBL" id="GFS22591.1"/>
    </source>
</evidence>
<dbReference type="InterPro" id="IPR053848">
    <property type="entry name" value="IMS_HHH_1"/>
</dbReference>
<dbReference type="Pfam" id="PF16727">
    <property type="entry name" value="REV1_C"/>
    <property type="match status" value="1"/>
</dbReference>
<dbReference type="InterPro" id="IPR043128">
    <property type="entry name" value="Rev_trsase/Diguanyl_cyclase"/>
</dbReference>
<feature type="compositionally biased region" description="Basic and acidic residues" evidence="14">
    <location>
        <begin position="887"/>
        <end position="909"/>
    </location>
</feature>
<dbReference type="CDD" id="cd17719">
    <property type="entry name" value="BRCT_Rev1"/>
    <property type="match status" value="1"/>
</dbReference>
<keyword evidence="13" id="KW-0539">Nucleus</keyword>
<evidence type="ECO:0000256" key="4">
    <source>
        <dbReference type="ARBA" id="ARBA00020399"/>
    </source>
</evidence>
<dbReference type="InterPro" id="IPR017961">
    <property type="entry name" value="DNA_pol_Y-fam_little_finger"/>
</dbReference>
<comment type="caution">
    <text evidence="17">The sequence shown here is derived from an EMBL/GenBank/DDBJ whole genome shotgun (WGS) entry which is preliminary data.</text>
</comment>
<dbReference type="Pfam" id="PF11799">
    <property type="entry name" value="IMS_C"/>
    <property type="match status" value="1"/>
</dbReference>
<organism evidence="17 18">
    <name type="scientific">Elysia marginata</name>
    <dbReference type="NCBI Taxonomy" id="1093978"/>
    <lineage>
        <taxon>Eukaryota</taxon>
        <taxon>Metazoa</taxon>
        <taxon>Spiralia</taxon>
        <taxon>Lophotrochozoa</taxon>
        <taxon>Mollusca</taxon>
        <taxon>Gastropoda</taxon>
        <taxon>Heterobranchia</taxon>
        <taxon>Euthyneura</taxon>
        <taxon>Panpulmonata</taxon>
        <taxon>Sacoglossa</taxon>
        <taxon>Placobranchoidea</taxon>
        <taxon>Plakobranchidae</taxon>
        <taxon>Elysia</taxon>
    </lineage>
</organism>
<dbReference type="SUPFAM" id="SSF52113">
    <property type="entry name" value="BRCT domain"/>
    <property type="match status" value="1"/>
</dbReference>